<dbReference type="PANTHER" id="PTHR45832:SF21">
    <property type="entry name" value="NON-SPECIFIC SERINE_THREONINE PROTEIN KINASE"/>
    <property type="match status" value="1"/>
</dbReference>
<dbReference type="PROSITE" id="PS00108">
    <property type="entry name" value="PROTEIN_KINASE_ST"/>
    <property type="match status" value="1"/>
</dbReference>
<keyword evidence="7" id="KW-0547">Nucleotide-binding</keyword>
<dbReference type="FunFam" id="3.90.810.10:FF:000001">
    <property type="entry name" value="Non-specific serine/threonine protein kinase"/>
    <property type="match status" value="1"/>
</dbReference>
<feature type="compositionally biased region" description="Basic and acidic residues" evidence="10">
    <location>
        <begin position="67"/>
        <end position="81"/>
    </location>
</feature>
<dbReference type="PROSITE" id="PS50108">
    <property type="entry name" value="CRIB"/>
    <property type="match status" value="1"/>
</dbReference>
<dbReference type="SMART" id="SM00220">
    <property type="entry name" value="S_TKc"/>
    <property type="match status" value="1"/>
</dbReference>
<sequence length="475" mass="52671">MSDNGELEDKPPAPPVRMSSTIFSTGGKDPLSANHSLKPLPSVPEEKKPRNKIISIFSGTEKGSKKKEKERPEISPPSDFEHTIHVGFDAVTGEFTGMPEQWARLLQTSNITKLEQKKNPQAVLDVLKFYDSNTVKQKYLSFTPPEKDGFPSGTPALNAKGSETSAVVTEEDDDDEETAPPVIAPRPDHTKSIYTRSVIDPIPAPVGDSAVDGGAKSSDKQKKKTKMTDEEIMEKLSMLPTFYIILKLLTETCFDFFSILFSFYLVGDELFVVMEYLAGGSLTDVVTETCMDEAQIAAVCRECLQALEFLHANQVIHRDIKSDNVLLGMEGSVKLTDFGFCAQITPEQSKRSTMVGTPYWMAPEVVTRKAYGPKVDIWSLGIMAIEMVEGEPPYLNENPLRALYLIATNGTPELQNPEKLSPIFRDFLNRCLEMDVEKRGSAKELLQHPFLKLAKPLSSLTPLIMAAKEAMKSNR</sequence>
<protein>
    <recommendedName>
        <fullName evidence="2">non-specific serine/threonine protein kinase</fullName>
        <ecNumber evidence="2">2.7.11.1</ecNumber>
    </recommendedName>
</protein>
<evidence type="ECO:0000256" key="2">
    <source>
        <dbReference type="ARBA" id="ARBA00012513"/>
    </source>
</evidence>
<evidence type="ECO:0000256" key="1">
    <source>
        <dbReference type="ARBA" id="ARBA00004496"/>
    </source>
</evidence>
<keyword evidence="6" id="KW-0808">Transferase</keyword>
<dbReference type="GO" id="GO:0005737">
    <property type="term" value="C:cytoplasm"/>
    <property type="evidence" value="ECO:0007669"/>
    <property type="project" value="UniProtKB-SubCell"/>
</dbReference>
<evidence type="ECO:0000256" key="10">
    <source>
        <dbReference type="SAM" id="MobiDB-lite"/>
    </source>
</evidence>
<dbReference type="InterPro" id="IPR008271">
    <property type="entry name" value="Ser/Thr_kinase_AS"/>
</dbReference>
<evidence type="ECO:0000256" key="3">
    <source>
        <dbReference type="ARBA" id="ARBA00022490"/>
    </source>
</evidence>
<proteinExistence type="predicted"/>
<keyword evidence="5" id="KW-0021">Allosteric enzyme</keyword>
<reference evidence="13" key="1">
    <citation type="submission" date="2025-08" db="UniProtKB">
        <authorList>
            <consortium name="Ensembl"/>
        </authorList>
    </citation>
    <scope>IDENTIFICATION</scope>
</reference>
<dbReference type="InterPro" id="IPR051931">
    <property type="entry name" value="PAK3-like"/>
</dbReference>
<dbReference type="Gene3D" id="3.90.810.10">
    <property type="entry name" value="CRIB domain"/>
    <property type="match status" value="1"/>
</dbReference>
<dbReference type="CDD" id="cd01093">
    <property type="entry name" value="CRIB_PAK_like"/>
    <property type="match status" value="1"/>
</dbReference>
<dbReference type="Proteomes" id="UP000694414">
    <property type="component" value="Unplaced"/>
</dbReference>
<evidence type="ECO:0000259" key="11">
    <source>
        <dbReference type="PROSITE" id="PS50011"/>
    </source>
</evidence>
<dbReference type="PROSITE" id="PS50011">
    <property type="entry name" value="PROTEIN_KINASE_DOM"/>
    <property type="match status" value="1"/>
</dbReference>
<dbReference type="InterPro" id="IPR000095">
    <property type="entry name" value="CRIB_dom"/>
</dbReference>
<dbReference type="PANTHER" id="PTHR45832">
    <property type="entry name" value="SERINE/THREONINE-PROTEIN KINASE SAMKA-RELATED-RELATED"/>
    <property type="match status" value="1"/>
</dbReference>
<dbReference type="FunFam" id="1.10.510.10:FF:000011">
    <property type="entry name" value="Non-specific serine/threonine protein kinase"/>
    <property type="match status" value="1"/>
</dbReference>
<dbReference type="GeneTree" id="ENSGT00950000182988"/>
<feature type="domain" description="Protein kinase" evidence="11">
    <location>
        <begin position="154"/>
        <end position="451"/>
    </location>
</feature>
<evidence type="ECO:0000259" key="12">
    <source>
        <dbReference type="PROSITE" id="PS50108"/>
    </source>
</evidence>
<evidence type="ECO:0000256" key="4">
    <source>
        <dbReference type="ARBA" id="ARBA00022527"/>
    </source>
</evidence>
<evidence type="ECO:0000256" key="7">
    <source>
        <dbReference type="ARBA" id="ARBA00022741"/>
    </source>
</evidence>
<dbReference type="InterPro" id="IPR011009">
    <property type="entry name" value="Kinase-like_dom_sf"/>
</dbReference>
<evidence type="ECO:0000313" key="14">
    <source>
        <dbReference type="Proteomes" id="UP000694414"/>
    </source>
</evidence>
<organism evidence="13 14">
    <name type="scientific">Prolemur simus</name>
    <name type="common">Greater bamboo lemur</name>
    <name type="synonym">Hapalemur simus</name>
    <dbReference type="NCBI Taxonomy" id="1328070"/>
    <lineage>
        <taxon>Eukaryota</taxon>
        <taxon>Metazoa</taxon>
        <taxon>Chordata</taxon>
        <taxon>Craniata</taxon>
        <taxon>Vertebrata</taxon>
        <taxon>Euteleostomi</taxon>
        <taxon>Mammalia</taxon>
        <taxon>Eutheria</taxon>
        <taxon>Euarchontoglires</taxon>
        <taxon>Primates</taxon>
        <taxon>Strepsirrhini</taxon>
        <taxon>Lemuriformes</taxon>
        <taxon>Lemuridae</taxon>
        <taxon>Prolemur</taxon>
    </lineage>
</organism>
<dbReference type="GO" id="GO:0005524">
    <property type="term" value="F:ATP binding"/>
    <property type="evidence" value="ECO:0007669"/>
    <property type="project" value="UniProtKB-KW"/>
</dbReference>
<feature type="compositionally biased region" description="Acidic residues" evidence="10">
    <location>
        <begin position="169"/>
        <end position="178"/>
    </location>
</feature>
<keyword evidence="4" id="KW-0723">Serine/threonine-protein kinase</keyword>
<evidence type="ECO:0000256" key="8">
    <source>
        <dbReference type="ARBA" id="ARBA00022777"/>
    </source>
</evidence>
<keyword evidence="9" id="KW-0067">ATP-binding</keyword>
<keyword evidence="3" id="KW-0963">Cytoplasm</keyword>
<evidence type="ECO:0000313" key="13">
    <source>
        <dbReference type="Ensembl" id="ENSPSMP00000010061.1"/>
    </source>
</evidence>
<dbReference type="InterPro" id="IPR033923">
    <property type="entry name" value="PAK_BD"/>
</dbReference>
<reference evidence="13" key="2">
    <citation type="submission" date="2025-09" db="UniProtKB">
        <authorList>
            <consortium name="Ensembl"/>
        </authorList>
    </citation>
    <scope>IDENTIFICATION</scope>
</reference>
<keyword evidence="8" id="KW-0418">Kinase</keyword>
<dbReference type="SUPFAM" id="SSF56112">
    <property type="entry name" value="Protein kinase-like (PK-like)"/>
    <property type="match status" value="1"/>
</dbReference>
<gene>
    <name evidence="13" type="primary">PAK2</name>
</gene>
<dbReference type="Pfam" id="PF00786">
    <property type="entry name" value="PBD"/>
    <property type="match status" value="1"/>
</dbReference>
<dbReference type="Gene3D" id="1.10.510.10">
    <property type="entry name" value="Transferase(Phosphotransferase) domain 1"/>
    <property type="match status" value="1"/>
</dbReference>
<feature type="region of interest" description="Disordered" evidence="10">
    <location>
        <begin position="1"/>
        <end position="81"/>
    </location>
</feature>
<dbReference type="Ensembl" id="ENSPSMT00000011778.1">
    <property type="protein sequence ID" value="ENSPSMP00000010061.1"/>
    <property type="gene ID" value="ENSPSMG00000007329.1"/>
</dbReference>
<feature type="region of interest" description="Disordered" evidence="10">
    <location>
        <begin position="142"/>
        <end position="187"/>
    </location>
</feature>
<feature type="region of interest" description="Disordered" evidence="10">
    <location>
        <begin position="204"/>
        <end position="226"/>
    </location>
</feature>
<dbReference type="AlphaFoldDB" id="A0A8C9DHP5"/>
<evidence type="ECO:0000256" key="6">
    <source>
        <dbReference type="ARBA" id="ARBA00022679"/>
    </source>
</evidence>
<evidence type="ECO:0000256" key="9">
    <source>
        <dbReference type="ARBA" id="ARBA00022840"/>
    </source>
</evidence>
<comment type="subcellular location">
    <subcellularLocation>
        <location evidence="1">Cytoplasm</location>
    </subcellularLocation>
</comment>
<dbReference type="GO" id="GO:0004674">
    <property type="term" value="F:protein serine/threonine kinase activity"/>
    <property type="evidence" value="ECO:0007669"/>
    <property type="project" value="UniProtKB-KW"/>
</dbReference>
<dbReference type="SMART" id="SM00285">
    <property type="entry name" value="PBD"/>
    <property type="match status" value="1"/>
</dbReference>
<dbReference type="InterPro" id="IPR036936">
    <property type="entry name" value="CRIB_dom_sf"/>
</dbReference>
<dbReference type="InterPro" id="IPR000719">
    <property type="entry name" value="Prot_kinase_dom"/>
</dbReference>
<evidence type="ECO:0000256" key="5">
    <source>
        <dbReference type="ARBA" id="ARBA00022533"/>
    </source>
</evidence>
<keyword evidence="14" id="KW-1185">Reference proteome</keyword>
<name>A0A8C9DHP5_PROSS</name>
<feature type="domain" description="CRIB" evidence="12">
    <location>
        <begin position="74"/>
        <end position="87"/>
    </location>
</feature>
<dbReference type="EC" id="2.7.11.1" evidence="2"/>
<dbReference type="Pfam" id="PF00069">
    <property type="entry name" value="Pkinase"/>
    <property type="match status" value="1"/>
</dbReference>
<accession>A0A8C9DHP5</accession>